<dbReference type="Pfam" id="PF01607">
    <property type="entry name" value="CBM_14"/>
    <property type="match status" value="2"/>
</dbReference>
<keyword evidence="9" id="KW-1185">Reference proteome</keyword>
<evidence type="ECO:0000256" key="5">
    <source>
        <dbReference type="ARBA" id="ARBA00023180"/>
    </source>
</evidence>
<dbReference type="SMART" id="SM00494">
    <property type="entry name" value="ChtBD2"/>
    <property type="match status" value="2"/>
</dbReference>
<evidence type="ECO:0000256" key="2">
    <source>
        <dbReference type="ARBA" id="ARBA00022729"/>
    </source>
</evidence>
<evidence type="ECO:0000313" key="9">
    <source>
        <dbReference type="Proteomes" id="UP000502823"/>
    </source>
</evidence>
<dbReference type="Gene3D" id="2.170.140.10">
    <property type="entry name" value="Chitin binding domain"/>
    <property type="match status" value="2"/>
</dbReference>
<keyword evidence="4" id="KW-1015">Disulfide bond</keyword>
<dbReference type="GO" id="GO:0005576">
    <property type="term" value="C:extracellular region"/>
    <property type="evidence" value="ECO:0007669"/>
    <property type="project" value="InterPro"/>
</dbReference>
<evidence type="ECO:0000256" key="1">
    <source>
        <dbReference type="ARBA" id="ARBA00022669"/>
    </source>
</evidence>
<dbReference type="PANTHER" id="PTHR23301:SF108">
    <property type="entry name" value="OBSTRACTOR D"/>
    <property type="match status" value="1"/>
</dbReference>
<keyword evidence="1" id="KW-0147">Chitin-binding</keyword>
<evidence type="ECO:0000256" key="3">
    <source>
        <dbReference type="ARBA" id="ARBA00022737"/>
    </source>
</evidence>
<sequence>MNSGQGEVLTTVHIKISVDGCDTVGVAGRRRGVGATDYLHLLTSPFAIKDGRSKFFQYDDAPISTEHCDWLYGIFGHETSCTRYWTCWNGTATEQLCIGGLLYNENTHSCDWPDNVEGCQKHPLCNDDANGNVPLGKSCNRYWQCQGGYPRLQRCPAMLVFDRRSLRCVVPPTEDCEVPTTQPPPPEEVEQEGEQNIPNPPPRPNLPPGAVPLPVRNRPRN</sequence>
<proteinExistence type="predicted"/>
<name>A0A6L2QEN2_COPFO</name>
<dbReference type="InterPro" id="IPR036508">
    <property type="entry name" value="Chitin-bd_dom_sf"/>
</dbReference>
<dbReference type="PANTHER" id="PTHR23301">
    <property type="entry name" value="CHITIN BINDING PERITROPHIN-A"/>
    <property type="match status" value="1"/>
</dbReference>
<feature type="compositionally biased region" description="Pro residues" evidence="6">
    <location>
        <begin position="198"/>
        <end position="211"/>
    </location>
</feature>
<dbReference type="SUPFAM" id="SSF57625">
    <property type="entry name" value="Invertebrate chitin-binding proteins"/>
    <property type="match status" value="2"/>
</dbReference>
<keyword evidence="2" id="KW-0732">Signal</keyword>
<accession>A0A6L2QEN2</accession>
<feature type="region of interest" description="Disordered" evidence="6">
    <location>
        <begin position="173"/>
        <end position="221"/>
    </location>
</feature>
<feature type="domain" description="Chitin-binding type-2" evidence="7">
    <location>
        <begin position="65"/>
        <end position="121"/>
    </location>
</feature>
<evidence type="ECO:0000256" key="4">
    <source>
        <dbReference type="ARBA" id="ARBA00023157"/>
    </source>
</evidence>
<gene>
    <name evidence="8" type="ORF">Cfor_04011</name>
</gene>
<evidence type="ECO:0000256" key="6">
    <source>
        <dbReference type="SAM" id="MobiDB-lite"/>
    </source>
</evidence>
<evidence type="ECO:0000259" key="7">
    <source>
        <dbReference type="PROSITE" id="PS50940"/>
    </source>
</evidence>
<dbReference type="AlphaFoldDB" id="A0A6L2QEN2"/>
<feature type="domain" description="Chitin-binding type-2" evidence="7">
    <location>
        <begin position="122"/>
        <end position="178"/>
    </location>
</feature>
<organism evidence="8 9">
    <name type="scientific">Coptotermes formosanus</name>
    <name type="common">Formosan subterranean termite</name>
    <dbReference type="NCBI Taxonomy" id="36987"/>
    <lineage>
        <taxon>Eukaryota</taxon>
        <taxon>Metazoa</taxon>
        <taxon>Ecdysozoa</taxon>
        <taxon>Arthropoda</taxon>
        <taxon>Hexapoda</taxon>
        <taxon>Insecta</taxon>
        <taxon>Pterygota</taxon>
        <taxon>Neoptera</taxon>
        <taxon>Polyneoptera</taxon>
        <taxon>Dictyoptera</taxon>
        <taxon>Blattodea</taxon>
        <taxon>Blattoidea</taxon>
        <taxon>Termitoidae</taxon>
        <taxon>Rhinotermitidae</taxon>
        <taxon>Coptotermes</taxon>
    </lineage>
</organism>
<evidence type="ECO:0000313" key="8">
    <source>
        <dbReference type="EMBL" id="GFG40687.1"/>
    </source>
</evidence>
<dbReference type="EMBL" id="BLKM01002325">
    <property type="protein sequence ID" value="GFG40687.1"/>
    <property type="molecule type" value="Genomic_DNA"/>
</dbReference>
<keyword evidence="3" id="KW-0677">Repeat</keyword>
<dbReference type="InterPro" id="IPR051940">
    <property type="entry name" value="Chitin_bind-dev_reg"/>
</dbReference>
<dbReference type="InterPro" id="IPR002557">
    <property type="entry name" value="Chitin-bd_dom"/>
</dbReference>
<dbReference type="Proteomes" id="UP000502823">
    <property type="component" value="Unassembled WGS sequence"/>
</dbReference>
<comment type="caution">
    <text evidence="8">The sequence shown here is derived from an EMBL/GenBank/DDBJ whole genome shotgun (WGS) entry which is preliminary data.</text>
</comment>
<dbReference type="OrthoDB" id="6059830at2759"/>
<dbReference type="InParanoid" id="A0A6L2QEN2"/>
<reference evidence="9" key="1">
    <citation type="submission" date="2020-01" db="EMBL/GenBank/DDBJ databases">
        <title>Draft genome sequence of the Termite Coptotermes fromosanus.</title>
        <authorList>
            <person name="Itakura S."/>
            <person name="Yosikawa Y."/>
            <person name="Umezawa K."/>
        </authorList>
    </citation>
    <scope>NUCLEOTIDE SEQUENCE [LARGE SCALE GENOMIC DNA]</scope>
</reference>
<dbReference type="PROSITE" id="PS50940">
    <property type="entry name" value="CHIT_BIND_II"/>
    <property type="match status" value="2"/>
</dbReference>
<keyword evidence="5" id="KW-0325">Glycoprotein</keyword>
<dbReference type="GO" id="GO:0008061">
    <property type="term" value="F:chitin binding"/>
    <property type="evidence" value="ECO:0007669"/>
    <property type="project" value="UniProtKB-KW"/>
</dbReference>
<protein>
    <recommendedName>
        <fullName evidence="7">Chitin-binding type-2 domain-containing protein</fullName>
    </recommendedName>
</protein>